<protein>
    <submittedName>
        <fullName evidence="7">2-hydroxy-3-oxopropionate reductase</fullName>
    </submittedName>
</protein>
<dbReference type="InterPro" id="IPR006398">
    <property type="entry name" value="Tartro_sem_red"/>
</dbReference>
<accession>A0A1C5AUU2</accession>
<dbReference type="PANTHER" id="PTHR43060:SF15">
    <property type="entry name" value="3-HYDROXYISOBUTYRATE DEHYDROGENASE-LIKE 1, MITOCHONDRIAL-RELATED"/>
    <property type="match status" value="1"/>
</dbReference>
<gene>
    <name evidence="7" type="ORF">GA0070563_12064</name>
</gene>
<proteinExistence type="inferred from homology"/>
<dbReference type="PROSITE" id="PS00895">
    <property type="entry name" value="3_HYDROXYISOBUT_DH"/>
    <property type="match status" value="1"/>
</dbReference>
<dbReference type="InterPro" id="IPR002204">
    <property type="entry name" value="3-OH-isobutyrate_DH-rel_CS"/>
</dbReference>
<dbReference type="Pfam" id="PF14833">
    <property type="entry name" value="NAD_binding_11"/>
    <property type="match status" value="1"/>
</dbReference>
<dbReference type="GO" id="GO:0008679">
    <property type="term" value="F:2-hydroxy-3-oxopropionate reductase activity"/>
    <property type="evidence" value="ECO:0007669"/>
    <property type="project" value="InterPro"/>
</dbReference>
<organism evidence="7 8">
    <name type="scientific">Micromonospora carbonacea</name>
    <dbReference type="NCBI Taxonomy" id="47853"/>
    <lineage>
        <taxon>Bacteria</taxon>
        <taxon>Bacillati</taxon>
        <taxon>Actinomycetota</taxon>
        <taxon>Actinomycetes</taxon>
        <taxon>Micromonosporales</taxon>
        <taxon>Micromonosporaceae</taxon>
        <taxon>Micromonospora</taxon>
    </lineage>
</organism>
<keyword evidence="8" id="KW-1185">Reference proteome</keyword>
<dbReference type="PANTHER" id="PTHR43060">
    <property type="entry name" value="3-HYDROXYISOBUTYRATE DEHYDROGENASE-LIKE 1, MITOCHONDRIAL-RELATED"/>
    <property type="match status" value="1"/>
</dbReference>
<dbReference type="SUPFAM" id="SSF51735">
    <property type="entry name" value="NAD(P)-binding Rossmann-fold domains"/>
    <property type="match status" value="1"/>
</dbReference>
<dbReference type="Gene3D" id="3.40.50.720">
    <property type="entry name" value="NAD(P)-binding Rossmann-like Domain"/>
    <property type="match status" value="1"/>
</dbReference>
<dbReference type="NCBIfam" id="TIGR01505">
    <property type="entry name" value="tartro_sem_red"/>
    <property type="match status" value="1"/>
</dbReference>
<feature type="domain" description="6-phosphogluconate dehydrogenase NADP-binding" evidence="5">
    <location>
        <begin position="3"/>
        <end position="162"/>
    </location>
</feature>
<dbReference type="InterPro" id="IPR013328">
    <property type="entry name" value="6PGD_dom2"/>
</dbReference>
<dbReference type="Gene3D" id="1.10.1040.10">
    <property type="entry name" value="N-(1-d-carboxylethyl)-l-norvaline Dehydrogenase, domain 2"/>
    <property type="match status" value="1"/>
</dbReference>
<evidence type="ECO:0000259" key="6">
    <source>
        <dbReference type="Pfam" id="PF14833"/>
    </source>
</evidence>
<dbReference type="InterPro" id="IPR008927">
    <property type="entry name" value="6-PGluconate_DH-like_C_sf"/>
</dbReference>
<dbReference type="GO" id="GO:0051287">
    <property type="term" value="F:NAD binding"/>
    <property type="evidence" value="ECO:0007669"/>
    <property type="project" value="InterPro"/>
</dbReference>
<feature type="active site" evidence="4">
    <location>
        <position position="171"/>
    </location>
</feature>
<evidence type="ECO:0000256" key="2">
    <source>
        <dbReference type="ARBA" id="ARBA00023002"/>
    </source>
</evidence>
<name>A0A1C5AUU2_9ACTN</name>
<keyword evidence="3" id="KW-0520">NAD</keyword>
<dbReference type="Pfam" id="PF03446">
    <property type="entry name" value="NAD_binding_2"/>
    <property type="match status" value="1"/>
</dbReference>
<comment type="similarity">
    <text evidence="1">Belongs to the HIBADH-related family.</text>
</comment>
<evidence type="ECO:0000256" key="3">
    <source>
        <dbReference type="ARBA" id="ARBA00023027"/>
    </source>
</evidence>
<dbReference type="InterPro" id="IPR015815">
    <property type="entry name" value="HIBADH-related"/>
</dbReference>
<dbReference type="EMBL" id="FMCT01000020">
    <property type="protein sequence ID" value="SCF48995.1"/>
    <property type="molecule type" value="Genomic_DNA"/>
</dbReference>
<dbReference type="AlphaFoldDB" id="A0A1C5AUU2"/>
<dbReference type="GO" id="GO:0050661">
    <property type="term" value="F:NADP binding"/>
    <property type="evidence" value="ECO:0007669"/>
    <property type="project" value="InterPro"/>
</dbReference>
<dbReference type="InterPro" id="IPR036291">
    <property type="entry name" value="NAD(P)-bd_dom_sf"/>
</dbReference>
<evidence type="ECO:0000256" key="4">
    <source>
        <dbReference type="PIRSR" id="PIRSR000103-1"/>
    </source>
</evidence>
<dbReference type="GO" id="GO:0046487">
    <property type="term" value="P:glyoxylate metabolic process"/>
    <property type="evidence" value="ECO:0007669"/>
    <property type="project" value="InterPro"/>
</dbReference>
<dbReference type="InterPro" id="IPR029154">
    <property type="entry name" value="HIBADH-like_NADP-bd"/>
</dbReference>
<evidence type="ECO:0000259" key="5">
    <source>
        <dbReference type="Pfam" id="PF03446"/>
    </source>
</evidence>
<evidence type="ECO:0000256" key="1">
    <source>
        <dbReference type="ARBA" id="ARBA00009080"/>
    </source>
</evidence>
<keyword evidence="2" id="KW-0560">Oxidoreductase</keyword>
<evidence type="ECO:0000313" key="7">
    <source>
        <dbReference type="EMBL" id="SCF48995.1"/>
    </source>
</evidence>
<reference evidence="8" key="1">
    <citation type="submission" date="2016-06" db="EMBL/GenBank/DDBJ databases">
        <authorList>
            <person name="Varghese N."/>
            <person name="Submissions Spin"/>
        </authorList>
    </citation>
    <scope>NUCLEOTIDE SEQUENCE [LARGE SCALE GENOMIC DNA]</scope>
    <source>
        <strain evidence="8">DSM 43168</strain>
    </source>
</reference>
<dbReference type="GO" id="GO:0016054">
    <property type="term" value="P:organic acid catabolic process"/>
    <property type="evidence" value="ECO:0007669"/>
    <property type="project" value="UniProtKB-ARBA"/>
</dbReference>
<dbReference type="SUPFAM" id="SSF48179">
    <property type="entry name" value="6-phosphogluconate dehydrogenase C-terminal domain-like"/>
    <property type="match status" value="1"/>
</dbReference>
<dbReference type="InterPro" id="IPR006115">
    <property type="entry name" value="6PGDH_NADP-bd"/>
</dbReference>
<sequence length="294" mass="30369">MRTIGFLGLGTMGSPMAVNLCRAGHTVYGWNRSPGRTGPLLAAGGRTAASVREAVRDADVVITMLPDAPQVEEIAYGPGGVLANARPGTLLIDMSTIAPRSSMKLAGVAAERRIRVLDAPVAGGETGAIEGILSIMVGGESDDFEEARPVFEALGRTVTYCGTHGLGQTVKAANQLVLAINMQACAEAVVFLEKSGVDLEAALDVLGGGLAGSNVLARKKPNLLRRDYTPSFTMGLHHKDMGIVTDTARSIGAAIPLGAVAAQLVASAVARGEAALDHCALLRGVELLSGYDRE</sequence>
<evidence type="ECO:0000313" key="8">
    <source>
        <dbReference type="Proteomes" id="UP000183585"/>
    </source>
</evidence>
<dbReference type="PIRSF" id="PIRSF000103">
    <property type="entry name" value="HIBADH"/>
    <property type="match status" value="1"/>
</dbReference>
<dbReference type="Proteomes" id="UP000183585">
    <property type="component" value="Unassembled WGS sequence"/>
</dbReference>
<feature type="domain" description="3-hydroxyisobutyrate dehydrogenase-like NAD-binding" evidence="6">
    <location>
        <begin position="165"/>
        <end position="283"/>
    </location>
</feature>